<evidence type="ECO:0000313" key="2">
    <source>
        <dbReference type="Proteomes" id="UP000526233"/>
    </source>
</evidence>
<reference evidence="1 2" key="1">
    <citation type="submission" date="2018-11" db="EMBL/GenBank/DDBJ databases">
        <title>Genome sequencing and analysis.</title>
        <authorList>
            <person name="Huang Y.-T."/>
        </authorList>
    </citation>
    <scope>NUCLEOTIDE SEQUENCE [LARGE SCALE GENOMIC DNA]</scope>
    <source>
        <strain evidence="1 2">SHIN</strain>
    </source>
</reference>
<dbReference type="AlphaFoldDB" id="A0A7Y3TB85"/>
<dbReference type="GeneID" id="93111703"/>
<accession>A0A7Y3TB85</accession>
<evidence type="ECO:0000313" key="1">
    <source>
        <dbReference type="EMBL" id="NNV23480.1"/>
    </source>
</evidence>
<dbReference type="EMBL" id="PKQI01000004">
    <property type="protein sequence ID" value="NNV23480.1"/>
    <property type="molecule type" value="Genomic_DNA"/>
</dbReference>
<protein>
    <submittedName>
        <fullName evidence="1">Uncharacterized protein</fullName>
    </submittedName>
</protein>
<dbReference type="RefSeq" id="WP_162761876.1">
    <property type="nucleotide sequence ID" value="NZ_CAXURC020000003.1"/>
</dbReference>
<name>A0A7Y3TB85_9HYPH</name>
<comment type="caution">
    <text evidence="1">The sequence shown here is derived from an EMBL/GenBank/DDBJ whole genome shotgun (WGS) entry which is preliminary data.</text>
</comment>
<sequence>MAEYELRLIKPAYSICPDKPRMLMFSPLCAQIQELAFDLDCHDQRNNALVTVSLRSNLSRQSPGLRKNKDHENSSTFETDNCRIFVCHPPTFLSYVSGTFPIQQFGCNSRLPD</sequence>
<dbReference type="Proteomes" id="UP000526233">
    <property type="component" value="Unassembled WGS sequence"/>
</dbReference>
<proteinExistence type="predicted"/>
<organism evidence="1 2">
    <name type="scientific">Brucella pseudogrignonensis</name>
    <dbReference type="NCBI Taxonomy" id="419475"/>
    <lineage>
        <taxon>Bacteria</taxon>
        <taxon>Pseudomonadati</taxon>
        <taxon>Pseudomonadota</taxon>
        <taxon>Alphaproteobacteria</taxon>
        <taxon>Hyphomicrobiales</taxon>
        <taxon>Brucellaceae</taxon>
        <taxon>Brucella/Ochrobactrum group</taxon>
        <taxon>Brucella</taxon>
    </lineage>
</organism>
<gene>
    <name evidence="1" type="ORF">EHE22_24155</name>
</gene>